<keyword evidence="2" id="KW-1185">Reference proteome</keyword>
<evidence type="ECO:0008006" key="3">
    <source>
        <dbReference type="Google" id="ProtNLM"/>
    </source>
</evidence>
<dbReference type="EMBL" id="BMME01000001">
    <property type="protein sequence ID" value="GGK07699.1"/>
    <property type="molecule type" value="Genomic_DNA"/>
</dbReference>
<proteinExistence type="predicted"/>
<gene>
    <name evidence="1" type="ORF">GCM10011394_16120</name>
</gene>
<sequence length="414" mass="43661">MSLRRGLVLAAGAVAIVLLLAALAAAMLMQPQRLARLVLGSVGDGLRLEIDFEGEARYRLRGTPMLEVHDVVARRPGDDEPLLRAARVLVSLPWSTVRDRSAPLVLQHIELDSPALDLPRLQDWLASRPPGAGGLPTLSEGITVRDGRMLAEGWELRGLELRLPRFAADAPLAIAVAGTLAMAPPTLVHFDLHLAATRPANGAGIGARGQVRVEHEGWQLPAFVTASGPLHSGDGSWRIAPLRFGASAEYRGEGEPLPFTLGAHGPLRLRDGTWTLVPAIVALRGEGVVPALDAHGRAALGGALLLELAGAMPAWPDGWPALPMPLRASTSPVAIELAYAGARDLSDPVTLRMERDSARAEAQARIAELFDWVDAAATGTPLPPLRARASAPRVEIPGGVLEGVEIGIEPDGAP</sequence>
<dbReference type="RefSeq" id="WP_132986273.1">
    <property type="nucleotide sequence ID" value="NZ_BMME01000001.1"/>
</dbReference>
<comment type="caution">
    <text evidence="1">The sequence shown here is derived from an EMBL/GenBank/DDBJ whole genome shotgun (WGS) entry which is preliminary data.</text>
</comment>
<evidence type="ECO:0000313" key="1">
    <source>
        <dbReference type="EMBL" id="GGK07699.1"/>
    </source>
</evidence>
<protein>
    <recommendedName>
        <fullName evidence="3">AsmA family protein</fullName>
    </recommendedName>
</protein>
<reference evidence="2" key="1">
    <citation type="journal article" date="2019" name="Int. J. Syst. Evol. Microbiol.">
        <title>The Global Catalogue of Microorganisms (GCM) 10K type strain sequencing project: providing services to taxonomists for standard genome sequencing and annotation.</title>
        <authorList>
            <consortium name="The Broad Institute Genomics Platform"/>
            <consortium name="The Broad Institute Genome Sequencing Center for Infectious Disease"/>
            <person name="Wu L."/>
            <person name="Ma J."/>
        </authorList>
    </citation>
    <scope>NUCLEOTIDE SEQUENCE [LARGE SCALE GENOMIC DNA]</scope>
    <source>
        <strain evidence="2">CGMCC 1.8985</strain>
    </source>
</reference>
<name>A0ABQ2EE49_9GAMM</name>
<organism evidence="1 2">
    <name type="scientific">Luteimonas terricola</name>
    <dbReference type="NCBI Taxonomy" id="645597"/>
    <lineage>
        <taxon>Bacteria</taxon>
        <taxon>Pseudomonadati</taxon>
        <taxon>Pseudomonadota</taxon>
        <taxon>Gammaproteobacteria</taxon>
        <taxon>Lysobacterales</taxon>
        <taxon>Lysobacteraceae</taxon>
        <taxon>Luteimonas</taxon>
    </lineage>
</organism>
<evidence type="ECO:0000313" key="2">
    <source>
        <dbReference type="Proteomes" id="UP000599009"/>
    </source>
</evidence>
<accession>A0ABQ2EE49</accession>
<dbReference type="Proteomes" id="UP000599009">
    <property type="component" value="Unassembled WGS sequence"/>
</dbReference>